<protein>
    <submittedName>
        <fullName evidence="1">Uncharacterized protein</fullName>
    </submittedName>
</protein>
<sequence length="340" mass="39512">MPTDACDYIDEKFEKELQSLPPVAAMPPLEKRPVFWLGKGDFANGAKFDYLYIKDDFGVWLRYKDDDRDDFLLQKDMPGFYYGYDEIDRSPDLDWVKRELGYYRYGIYDISLFENEAKIFSQTAYKVVRKFIGFFNLHSMRGTSFAAPQGTEENLNAISELQTPLADFPQKPNYSGLGWADKPEARGYVGDEIAKKLARNVFEIEGEGWRQTIRINSRAKDIKVICGDEICLALTFGEDKFSRCDNDAPHTTIYTLNLKQKFSDFSTLSSENFNYVKLGDKYTLDDVKSFKIVLSKFRYFKGYNKGREITDYEVILRNSEGEQVNEICRNETEKLDNRTQ</sequence>
<dbReference type="Proteomes" id="UP000552683">
    <property type="component" value="Unassembled WGS sequence"/>
</dbReference>
<evidence type="ECO:0000313" key="1">
    <source>
        <dbReference type="EMBL" id="MBC2882537.1"/>
    </source>
</evidence>
<proteinExistence type="predicted"/>
<comment type="caution">
    <text evidence="1">The sequence shown here is derived from an EMBL/GenBank/DDBJ whole genome shotgun (WGS) entry which is preliminary data.</text>
</comment>
<dbReference type="AlphaFoldDB" id="A0A842J415"/>
<gene>
    <name evidence="1" type="ORF">H7R39_04575</name>
</gene>
<name>A0A842J415_9BACT</name>
<organism evidence="1 2">
    <name type="scientific">Campylobacter massiliensis</name>
    <dbReference type="NCBI Taxonomy" id="2762557"/>
    <lineage>
        <taxon>Bacteria</taxon>
        <taxon>Pseudomonadati</taxon>
        <taxon>Campylobacterota</taxon>
        <taxon>Epsilonproteobacteria</taxon>
        <taxon>Campylobacterales</taxon>
        <taxon>Campylobacteraceae</taxon>
        <taxon>Campylobacter</taxon>
    </lineage>
</organism>
<dbReference type="EMBL" id="JACLZK010000001">
    <property type="protein sequence ID" value="MBC2882537.1"/>
    <property type="molecule type" value="Genomic_DNA"/>
</dbReference>
<keyword evidence="2" id="KW-1185">Reference proteome</keyword>
<evidence type="ECO:0000313" key="2">
    <source>
        <dbReference type="Proteomes" id="UP000552683"/>
    </source>
</evidence>
<accession>A0A842J415</accession>
<reference evidence="1 2" key="1">
    <citation type="submission" date="2020-08" db="EMBL/GenBank/DDBJ databases">
        <title>Complete genome and description of Campylobacter massiliensis Marseille-Q3452 sp. nov.</title>
        <authorList>
            <person name="Antezack A."/>
        </authorList>
    </citation>
    <scope>NUCLEOTIDE SEQUENCE [LARGE SCALE GENOMIC DNA]</scope>
    <source>
        <strain evidence="1 2">Marseille-Q3452</strain>
    </source>
</reference>